<gene>
    <name evidence="2" type="ORF">E5A73_13200</name>
</gene>
<sequence length="197" mass="20009">MPGKLVIAIGAMLLAANGAAAQVPTAAATVAELSNSACYALASGAVAMPAGPDALDRTIKTVESFGLSFGVPNDATAQGPAVTTLISRATLGSKTLPDGQILFADGGAAGCRIILLADPRPDLTDAVAAGLAAGGWRAIPEMTATRGTIERRAFLRRDKAGTPYLLNLMTVIGQPGRLRLFTTVARIPPNVTLPAGY</sequence>
<feature type="signal peptide" evidence="1">
    <location>
        <begin position="1"/>
        <end position="21"/>
    </location>
</feature>
<dbReference type="RefSeq" id="WP_135964318.1">
    <property type="nucleotide sequence ID" value="NZ_SRXT01000005.1"/>
</dbReference>
<dbReference type="OrthoDB" id="7593612at2"/>
<accession>A0A4S1XAU8</accession>
<dbReference type="EMBL" id="SRXT01000005">
    <property type="protein sequence ID" value="TGX52607.1"/>
    <property type="molecule type" value="Genomic_DNA"/>
</dbReference>
<evidence type="ECO:0000256" key="1">
    <source>
        <dbReference type="SAM" id="SignalP"/>
    </source>
</evidence>
<keyword evidence="1" id="KW-0732">Signal</keyword>
<dbReference type="Proteomes" id="UP000306147">
    <property type="component" value="Unassembled WGS sequence"/>
</dbReference>
<organism evidence="2 3">
    <name type="scientific">Sphingomonas gei</name>
    <dbReference type="NCBI Taxonomy" id="1395960"/>
    <lineage>
        <taxon>Bacteria</taxon>
        <taxon>Pseudomonadati</taxon>
        <taxon>Pseudomonadota</taxon>
        <taxon>Alphaproteobacteria</taxon>
        <taxon>Sphingomonadales</taxon>
        <taxon>Sphingomonadaceae</taxon>
        <taxon>Sphingomonas</taxon>
    </lineage>
</organism>
<feature type="chain" id="PRO_5020515067" evidence="1">
    <location>
        <begin position="22"/>
        <end position="197"/>
    </location>
</feature>
<evidence type="ECO:0000313" key="3">
    <source>
        <dbReference type="Proteomes" id="UP000306147"/>
    </source>
</evidence>
<name>A0A4S1XAU8_9SPHN</name>
<dbReference type="AlphaFoldDB" id="A0A4S1XAU8"/>
<comment type="caution">
    <text evidence="2">The sequence shown here is derived from an EMBL/GenBank/DDBJ whole genome shotgun (WGS) entry which is preliminary data.</text>
</comment>
<proteinExistence type="predicted"/>
<evidence type="ECO:0000313" key="2">
    <source>
        <dbReference type="EMBL" id="TGX52607.1"/>
    </source>
</evidence>
<protein>
    <submittedName>
        <fullName evidence="2">Uncharacterized protein</fullName>
    </submittedName>
</protein>
<reference evidence="2 3" key="1">
    <citation type="submission" date="2019-04" db="EMBL/GenBank/DDBJ databases">
        <title>Sphingomonas psychrotolerans sp. nov., isolated from soil in the Tianshan Mountains, Xinjiang, China.</title>
        <authorList>
            <person name="Luo Y."/>
            <person name="Sheng H."/>
        </authorList>
    </citation>
    <scope>NUCLEOTIDE SEQUENCE [LARGE SCALE GENOMIC DNA]</scope>
    <source>
        <strain evidence="2 3">ZFGT-11</strain>
    </source>
</reference>
<keyword evidence="3" id="KW-1185">Reference proteome</keyword>